<comment type="caution">
    <text evidence="10">The sequence shown here is derived from an EMBL/GenBank/DDBJ whole genome shotgun (WGS) entry which is preliminary data.</text>
</comment>
<dbReference type="InterPro" id="IPR036640">
    <property type="entry name" value="ABC1_TM_sf"/>
</dbReference>
<dbReference type="GO" id="GO:0140359">
    <property type="term" value="F:ABC-type transporter activity"/>
    <property type="evidence" value="ECO:0007669"/>
    <property type="project" value="InterPro"/>
</dbReference>
<name>A0A9D2NHN0_9FIRM</name>
<dbReference type="AlphaFoldDB" id="A0A9D2NHN0"/>
<keyword evidence="3" id="KW-0547">Nucleotide-binding</keyword>
<feature type="transmembrane region" description="Helical" evidence="7">
    <location>
        <begin position="21"/>
        <end position="41"/>
    </location>
</feature>
<dbReference type="GO" id="GO:0005524">
    <property type="term" value="F:ATP binding"/>
    <property type="evidence" value="ECO:0007669"/>
    <property type="project" value="UniProtKB-KW"/>
</dbReference>
<dbReference type="InterPro" id="IPR017871">
    <property type="entry name" value="ABC_transporter-like_CS"/>
</dbReference>
<feature type="transmembrane region" description="Helical" evidence="7">
    <location>
        <begin position="129"/>
        <end position="147"/>
    </location>
</feature>
<dbReference type="InterPro" id="IPR027417">
    <property type="entry name" value="P-loop_NTPase"/>
</dbReference>
<evidence type="ECO:0000259" key="8">
    <source>
        <dbReference type="PROSITE" id="PS50893"/>
    </source>
</evidence>
<dbReference type="SUPFAM" id="SSF52540">
    <property type="entry name" value="P-loop containing nucleoside triphosphate hydrolases"/>
    <property type="match status" value="1"/>
</dbReference>
<feature type="domain" description="ABC transporter" evidence="8">
    <location>
        <begin position="327"/>
        <end position="555"/>
    </location>
</feature>
<evidence type="ECO:0000259" key="9">
    <source>
        <dbReference type="PROSITE" id="PS50929"/>
    </source>
</evidence>
<dbReference type="InterPro" id="IPR003439">
    <property type="entry name" value="ABC_transporter-like_ATP-bd"/>
</dbReference>
<dbReference type="PROSITE" id="PS50893">
    <property type="entry name" value="ABC_TRANSPORTER_2"/>
    <property type="match status" value="1"/>
</dbReference>
<dbReference type="GO" id="GO:0034040">
    <property type="term" value="F:ATPase-coupled lipid transmembrane transporter activity"/>
    <property type="evidence" value="ECO:0007669"/>
    <property type="project" value="TreeGrafter"/>
</dbReference>
<reference evidence="10" key="1">
    <citation type="journal article" date="2021" name="PeerJ">
        <title>Extensive microbial diversity within the chicken gut microbiome revealed by metagenomics and culture.</title>
        <authorList>
            <person name="Gilroy R."/>
            <person name="Ravi A."/>
            <person name="Getino M."/>
            <person name="Pursley I."/>
            <person name="Horton D.L."/>
            <person name="Alikhan N.F."/>
            <person name="Baker D."/>
            <person name="Gharbi K."/>
            <person name="Hall N."/>
            <person name="Watson M."/>
            <person name="Adriaenssens E.M."/>
            <person name="Foster-Nyarko E."/>
            <person name="Jarju S."/>
            <person name="Secka A."/>
            <person name="Antonio M."/>
            <person name="Oren A."/>
            <person name="Chaudhuri R.R."/>
            <person name="La Ragione R."/>
            <person name="Hildebrand F."/>
            <person name="Pallen M.J."/>
        </authorList>
    </citation>
    <scope>NUCLEOTIDE SEQUENCE</scope>
    <source>
        <strain evidence="10">USAMLcec2-132</strain>
    </source>
</reference>
<dbReference type="PANTHER" id="PTHR24221:SF654">
    <property type="entry name" value="ATP-BINDING CASSETTE SUB-FAMILY B MEMBER 6"/>
    <property type="match status" value="1"/>
</dbReference>
<dbReference type="Pfam" id="PF00005">
    <property type="entry name" value="ABC_tran"/>
    <property type="match status" value="1"/>
</dbReference>
<protein>
    <submittedName>
        <fullName evidence="10">ABC transporter ATP-binding protein/permease</fullName>
    </submittedName>
</protein>
<feature type="domain" description="ABC transmembrane type-1" evidence="9">
    <location>
        <begin position="24"/>
        <end position="296"/>
    </location>
</feature>
<dbReference type="GO" id="GO:0005886">
    <property type="term" value="C:plasma membrane"/>
    <property type="evidence" value="ECO:0007669"/>
    <property type="project" value="UniProtKB-SubCell"/>
</dbReference>
<evidence type="ECO:0000256" key="6">
    <source>
        <dbReference type="ARBA" id="ARBA00023136"/>
    </source>
</evidence>
<keyword evidence="6 7" id="KW-0472">Membrane</keyword>
<keyword evidence="2 7" id="KW-0812">Transmembrane</keyword>
<evidence type="ECO:0000256" key="1">
    <source>
        <dbReference type="ARBA" id="ARBA00004651"/>
    </source>
</evidence>
<dbReference type="Gene3D" id="3.40.50.300">
    <property type="entry name" value="P-loop containing nucleotide triphosphate hydrolases"/>
    <property type="match status" value="1"/>
</dbReference>
<evidence type="ECO:0000256" key="2">
    <source>
        <dbReference type="ARBA" id="ARBA00022692"/>
    </source>
</evidence>
<dbReference type="GO" id="GO:0016887">
    <property type="term" value="F:ATP hydrolysis activity"/>
    <property type="evidence" value="ECO:0007669"/>
    <property type="project" value="InterPro"/>
</dbReference>
<evidence type="ECO:0000256" key="5">
    <source>
        <dbReference type="ARBA" id="ARBA00022989"/>
    </source>
</evidence>
<evidence type="ECO:0000256" key="3">
    <source>
        <dbReference type="ARBA" id="ARBA00022741"/>
    </source>
</evidence>
<organism evidence="10 11">
    <name type="scientific">Candidatus Eisenbergiella merdavium</name>
    <dbReference type="NCBI Taxonomy" id="2838551"/>
    <lineage>
        <taxon>Bacteria</taxon>
        <taxon>Bacillati</taxon>
        <taxon>Bacillota</taxon>
        <taxon>Clostridia</taxon>
        <taxon>Lachnospirales</taxon>
        <taxon>Lachnospiraceae</taxon>
        <taxon>Eisenbergiella</taxon>
    </lineage>
</organism>
<dbReference type="InterPro" id="IPR011527">
    <property type="entry name" value="ABC1_TM_dom"/>
</dbReference>
<keyword evidence="4 10" id="KW-0067">ATP-binding</keyword>
<feature type="transmembrane region" description="Helical" evidence="7">
    <location>
        <begin position="239"/>
        <end position="258"/>
    </location>
</feature>
<dbReference type="Proteomes" id="UP000823891">
    <property type="component" value="Unassembled WGS sequence"/>
</dbReference>
<sequence>MKLLKRWNKVKFLCGNVINPVAKAAMTLIIASLVSQIFALSQEPEKLPELLSLIFADTFLILGCVVLNVFSKWLIQSALNKSMVELKCDYLIHLQYISVNEFLKKHSGYWMSLLESDIEQIEGFLGKRLFQAITPIVSGVVCIIFVFVNTWQLGVLVLFLVICTQLVNKCFGTKHRIYSKEIAENTTAVRTQETDLLVGEETIRIYQLEKPILKRLDKTLHAACRTEMNYLGITTLHRFLGDILGTLTLIAPIAYGILLVNLGEYTLSQIMFSIQLSGNIGWFVGSISSSIEAVNKFKVSYKRVADVFAIKEESENGYKSDTADNLIEARQWSVVYENLTAVDNICFEIPAGVHIAVIGETGSGKSSLLKGIKGLADTTGSITYHFPSDREETSKVNMVYVPQNVDLFEDTILNNLTYWVENKEEEAKECCRCCCINDFIERQPQGYESRIKERGRNLSGGQRQRIAIARALLQKPQLLLLDESTSALDRKTEQAVLSNIENSYPNLTIVHVTHRMDSIMDADEIWLMDNGKLIGRGSHETLMAFNERYRELYFAQNVNE</sequence>
<evidence type="ECO:0000313" key="11">
    <source>
        <dbReference type="Proteomes" id="UP000823891"/>
    </source>
</evidence>
<dbReference type="PROSITE" id="PS00211">
    <property type="entry name" value="ABC_TRANSPORTER_1"/>
    <property type="match status" value="1"/>
</dbReference>
<reference evidence="10" key="2">
    <citation type="submission" date="2021-04" db="EMBL/GenBank/DDBJ databases">
        <authorList>
            <person name="Gilroy R."/>
        </authorList>
    </citation>
    <scope>NUCLEOTIDE SEQUENCE</scope>
    <source>
        <strain evidence="10">USAMLcec2-132</strain>
    </source>
</reference>
<dbReference type="SMART" id="SM00382">
    <property type="entry name" value="AAA"/>
    <property type="match status" value="1"/>
</dbReference>
<dbReference type="Gene3D" id="1.20.1560.10">
    <property type="entry name" value="ABC transporter type 1, transmembrane domain"/>
    <property type="match status" value="1"/>
</dbReference>
<feature type="transmembrane region" description="Helical" evidence="7">
    <location>
        <begin position="153"/>
        <end position="171"/>
    </location>
</feature>
<evidence type="ECO:0000256" key="4">
    <source>
        <dbReference type="ARBA" id="ARBA00022840"/>
    </source>
</evidence>
<evidence type="ECO:0000256" key="7">
    <source>
        <dbReference type="SAM" id="Phobius"/>
    </source>
</evidence>
<accession>A0A9D2NHN0</accession>
<feature type="transmembrane region" description="Helical" evidence="7">
    <location>
        <begin position="53"/>
        <end position="75"/>
    </location>
</feature>
<dbReference type="PROSITE" id="PS50929">
    <property type="entry name" value="ABC_TM1F"/>
    <property type="match status" value="1"/>
</dbReference>
<evidence type="ECO:0000313" key="10">
    <source>
        <dbReference type="EMBL" id="HJC24411.1"/>
    </source>
</evidence>
<proteinExistence type="predicted"/>
<gene>
    <name evidence="10" type="ORF">H9761_11985</name>
</gene>
<dbReference type="PANTHER" id="PTHR24221">
    <property type="entry name" value="ATP-BINDING CASSETTE SUB-FAMILY B"/>
    <property type="match status" value="1"/>
</dbReference>
<dbReference type="SUPFAM" id="SSF90123">
    <property type="entry name" value="ABC transporter transmembrane region"/>
    <property type="match status" value="1"/>
</dbReference>
<dbReference type="InterPro" id="IPR003593">
    <property type="entry name" value="AAA+_ATPase"/>
</dbReference>
<comment type="subcellular location">
    <subcellularLocation>
        <location evidence="1">Cell membrane</location>
        <topology evidence="1">Multi-pass membrane protein</topology>
    </subcellularLocation>
</comment>
<keyword evidence="5 7" id="KW-1133">Transmembrane helix</keyword>
<dbReference type="EMBL" id="DWWS01000044">
    <property type="protein sequence ID" value="HJC24411.1"/>
    <property type="molecule type" value="Genomic_DNA"/>
</dbReference>
<dbReference type="Pfam" id="PF00664">
    <property type="entry name" value="ABC_membrane"/>
    <property type="match status" value="1"/>
</dbReference>
<dbReference type="InterPro" id="IPR039421">
    <property type="entry name" value="Type_1_exporter"/>
</dbReference>